<gene>
    <name evidence="1" type="ORF">ALQ95_05027</name>
</gene>
<reference evidence="1 2" key="1">
    <citation type="submission" date="2018-08" db="EMBL/GenBank/DDBJ databases">
        <title>Recombination of ecologically and evolutionarily significant loci maintains genetic cohesion in the Pseudomonas syringae species complex.</title>
        <authorList>
            <person name="Dillon M."/>
            <person name="Thakur S."/>
            <person name="Almeida R.N.D."/>
            <person name="Weir B.S."/>
            <person name="Guttman D.S."/>
        </authorList>
    </citation>
    <scope>NUCLEOTIDE SEQUENCE [LARGE SCALE GENOMIC DNA]</scope>
    <source>
        <strain evidence="1 2">ICMP 3883</strain>
    </source>
</reference>
<proteinExistence type="predicted"/>
<comment type="caution">
    <text evidence="1">The sequence shown here is derived from an EMBL/GenBank/DDBJ whole genome shotgun (WGS) entry which is preliminary data.</text>
</comment>
<evidence type="ECO:0000313" key="2">
    <source>
        <dbReference type="Proteomes" id="UP000280292"/>
    </source>
</evidence>
<dbReference type="EMBL" id="RBNR01000157">
    <property type="protein sequence ID" value="RML43979.1"/>
    <property type="molecule type" value="Genomic_DNA"/>
</dbReference>
<feature type="non-terminal residue" evidence="1">
    <location>
        <position position="48"/>
    </location>
</feature>
<accession>A0A3M2VXG8</accession>
<organism evidence="1 2">
    <name type="scientific">Pseudomonas syringae pv. ribicola</name>
    <dbReference type="NCBI Taxonomy" id="55398"/>
    <lineage>
        <taxon>Bacteria</taxon>
        <taxon>Pseudomonadati</taxon>
        <taxon>Pseudomonadota</taxon>
        <taxon>Gammaproteobacteria</taxon>
        <taxon>Pseudomonadales</taxon>
        <taxon>Pseudomonadaceae</taxon>
        <taxon>Pseudomonas</taxon>
    </lineage>
</organism>
<dbReference type="Proteomes" id="UP000280292">
    <property type="component" value="Unassembled WGS sequence"/>
</dbReference>
<evidence type="ECO:0000313" key="1">
    <source>
        <dbReference type="EMBL" id="RML43979.1"/>
    </source>
</evidence>
<sequence>MSQMSFSDVEYAGKRKQTRRERFLAEMDQVVPWKGLLGLIQPFYPKAG</sequence>
<name>A0A3M2VXG8_PSESI</name>
<dbReference type="AlphaFoldDB" id="A0A3M2VXG8"/>
<protein>
    <submittedName>
        <fullName evidence="1">Uncharacterized protein</fullName>
    </submittedName>
</protein>